<dbReference type="Proteomes" id="UP001293718">
    <property type="component" value="Unassembled WGS sequence"/>
</dbReference>
<evidence type="ECO:0000256" key="7">
    <source>
        <dbReference type="HAMAP-Rule" id="MF_00599"/>
    </source>
</evidence>
<evidence type="ECO:0000256" key="4">
    <source>
        <dbReference type="ARBA" id="ARBA00022989"/>
    </source>
</evidence>
<comment type="similarity">
    <text evidence="7">Belongs to the FtsB family.</text>
</comment>
<keyword evidence="9" id="KW-1185">Reference proteome</keyword>
<comment type="subcellular location">
    <subcellularLocation>
        <location evidence="7">Cell inner membrane</location>
        <topology evidence="7">Single-pass type II membrane protein</topology>
    </subcellularLocation>
    <text evidence="7">Localizes to the division septum.</text>
</comment>
<evidence type="ECO:0000256" key="2">
    <source>
        <dbReference type="ARBA" id="ARBA00022618"/>
    </source>
</evidence>
<evidence type="ECO:0000313" key="9">
    <source>
        <dbReference type="Proteomes" id="UP001293718"/>
    </source>
</evidence>
<organism evidence="8 9">
    <name type="scientific">Azohydromonas lata</name>
    <dbReference type="NCBI Taxonomy" id="45677"/>
    <lineage>
        <taxon>Bacteria</taxon>
        <taxon>Pseudomonadati</taxon>
        <taxon>Pseudomonadota</taxon>
        <taxon>Betaproteobacteria</taxon>
        <taxon>Burkholderiales</taxon>
        <taxon>Sphaerotilaceae</taxon>
        <taxon>Azohydromonas</taxon>
    </lineage>
</organism>
<dbReference type="Pfam" id="PF04977">
    <property type="entry name" value="DivIC"/>
    <property type="match status" value="1"/>
</dbReference>
<dbReference type="RefSeq" id="WP_066333484.1">
    <property type="nucleotide sequence ID" value="NZ_JAXOJX010000010.1"/>
</dbReference>
<comment type="function">
    <text evidence="7">Essential cell division protein. May link together the upstream cell division proteins, which are predominantly cytoplasmic, with the downstream cell division proteins, which are predominantly periplasmic.</text>
</comment>
<dbReference type="PANTHER" id="PTHR37485:SF1">
    <property type="entry name" value="CELL DIVISION PROTEIN FTSB"/>
    <property type="match status" value="1"/>
</dbReference>
<evidence type="ECO:0000256" key="6">
    <source>
        <dbReference type="ARBA" id="ARBA00023306"/>
    </source>
</evidence>
<protein>
    <recommendedName>
        <fullName evidence="7">Cell division protein FtsB</fullName>
    </recommendedName>
</protein>
<dbReference type="PANTHER" id="PTHR37485">
    <property type="entry name" value="CELL DIVISION PROTEIN FTSB"/>
    <property type="match status" value="1"/>
</dbReference>
<keyword evidence="6 7" id="KW-0131">Cell cycle</keyword>
<sequence length="92" mass="10432">MRLVTLVLLALLGLVHYELWSSKGGVHNVRTLRAQLNTQLETNAQARQVNERMATEVADLRDGLEMVEERARGELGMLKADEILVQLNPMRH</sequence>
<dbReference type="InterPro" id="IPR023081">
    <property type="entry name" value="Cell_div_FtsB"/>
</dbReference>
<evidence type="ECO:0000256" key="1">
    <source>
        <dbReference type="ARBA" id="ARBA00022475"/>
    </source>
</evidence>
<dbReference type="InterPro" id="IPR007060">
    <property type="entry name" value="FtsL/DivIC"/>
</dbReference>
<proteinExistence type="inferred from homology"/>
<keyword evidence="7" id="KW-0997">Cell inner membrane</keyword>
<feature type="topological domain" description="Cytoplasmic" evidence="7">
    <location>
        <begin position="1"/>
        <end position="3"/>
    </location>
</feature>
<feature type="topological domain" description="Periplasmic" evidence="7">
    <location>
        <begin position="22"/>
        <end position="92"/>
    </location>
</feature>
<evidence type="ECO:0000256" key="5">
    <source>
        <dbReference type="ARBA" id="ARBA00023136"/>
    </source>
</evidence>
<accession>A0ABU5IBW8</accession>
<evidence type="ECO:0000313" key="8">
    <source>
        <dbReference type="EMBL" id="MDZ5456598.1"/>
    </source>
</evidence>
<comment type="subunit">
    <text evidence="7">Part of a complex composed of FtsB, FtsL and FtsQ.</text>
</comment>
<dbReference type="HAMAP" id="MF_00599">
    <property type="entry name" value="FtsB"/>
    <property type="match status" value="1"/>
</dbReference>
<keyword evidence="4 7" id="KW-1133">Transmembrane helix</keyword>
<comment type="caution">
    <text evidence="8">The sequence shown here is derived from an EMBL/GenBank/DDBJ whole genome shotgun (WGS) entry which is preliminary data.</text>
</comment>
<reference evidence="8 9" key="1">
    <citation type="submission" date="2023-11" db="EMBL/GenBank/DDBJ databases">
        <title>Draft genome of Azohydromonas lata strain H1 (DSM1123), a polyhydroxyalkanoate producer.</title>
        <authorList>
            <person name="Traversa D."/>
            <person name="D'Addabbo P."/>
            <person name="Pazzani C."/>
            <person name="Manzari C."/>
            <person name="Chiara M."/>
            <person name="Scrascia M."/>
        </authorList>
    </citation>
    <scope>NUCLEOTIDE SEQUENCE [LARGE SCALE GENOMIC DNA]</scope>
    <source>
        <strain evidence="8 9">H1</strain>
    </source>
</reference>
<gene>
    <name evidence="7" type="primary">ftsB</name>
    <name evidence="8" type="ORF">SM757_08410</name>
</gene>
<evidence type="ECO:0000256" key="3">
    <source>
        <dbReference type="ARBA" id="ARBA00022692"/>
    </source>
</evidence>
<keyword evidence="3 7" id="KW-0812">Transmembrane</keyword>
<keyword evidence="2 7" id="KW-0132">Cell division</keyword>
<keyword evidence="1 7" id="KW-1003">Cell membrane</keyword>
<dbReference type="EMBL" id="JAXOJX010000010">
    <property type="protein sequence ID" value="MDZ5456598.1"/>
    <property type="molecule type" value="Genomic_DNA"/>
</dbReference>
<keyword evidence="5 7" id="KW-0472">Membrane</keyword>
<name>A0ABU5IBW8_9BURK</name>